<feature type="region of interest" description="Disordered" evidence="2">
    <location>
        <begin position="533"/>
        <end position="589"/>
    </location>
</feature>
<keyword evidence="1" id="KW-0175">Coiled coil</keyword>
<feature type="compositionally biased region" description="Polar residues" evidence="2">
    <location>
        <begin position="758"/>
        <end position="775"/>
    </location>
</feature>
<feature type="compositionally biased region" description="Basic and acidic residues" evidence="2">
    <location>
        <begin position="43"/>
        <end position="58"/>
    </location>
</feature>
<feature type="compositionally biased region" description="Low complexity" evidence="2">
    <location>
        <begin position="852"/>
        <end position="892"/>
    </location>
</feature>
<feature type="region of interest" description="Disordered" evidence="2">
    <location>
        <begin position="1"/>
        <end position="61"/>
    </location>
</feature>
<keyword evidence="4" id="KW-1185">Reference proteome</keyword>
<feature type="compositionally biased region" description="Polar residues" evidence="2">
    <location>
        <begin position="923"/>
        <end position="932"/>
    </location>
</feature>
<dbReference type="EMBL" id="BEGY01000004">
    <property type="protein sequence ID" value="GAX73672.1"/>
    <property type="molecule type" value="Genomic_DNA"/>
</dbReference>
<organism evidence="3 4">
    <name type="scientific">Chlamydomonas eustigma</name>
    <dbReference type="NCBI Taxonomy" id="1157962"/>
    <lineage>
        <taxon>Eukaryota</taxon>
        <taxon>Viridiplantae</taxon>
        <taxon>Chlorophyta</taxon>
        <taxon>core chlorophytes</taxon>
        <taxon>Chlorophyceae</taxon>
        <taxon>CS clade</taxon>
        <taxon>Chlamydomonadales</taxon>
        <taxon>Chlamydomonadaceae</taxon>
        <taxon>Chlamydomonas</taxon>
    </lineage>
</organism>
<dbReference type="AlphaFoldDB" id="A0A250WSN9"/>
<feature type="region of interest" description="Disordered" evidence="2">
    <location>
        <begin position="651"/>
        <end position="670"/>
    </location>
</feature>
<accession>A0A250WSN9</accession>
<feature type="compositionally biased region" description="Low complexity" evidence="2">
    <location>
        <begin position="557"/>
        <end position="576"/>
    </location>
</feature>
<dbReference type="OrthoDB" id="538878at2759"/>
<feature type="coiled-coil region" evidence="1">
    <location>
        <begin position="285"/>
        <end position="353"/>
    </location>
</feature>
<sequence length="987" mass="108687">MGLFTAGAKPATPAVGSSPNQPSWETTAMQHQKQFEAQLQDQRQADVRQESYQKDPQEYRNPFNPVLVPVLPDMQAIPDGLTNFRDQCAAGVRQAVAMITAMEHQLSWERSRRQQAEEDCKVLLGAVDLERGAAGQQLSHLEGSLRDISARMSGSKLAIPAEELPKAHKAAETIQKVFRGNAARKEFEGHLKDILRSVDPSLDPSNLSAVAQSHISNVNMRNKSDGGVKAVPGGDLDHARRDVAAVKRRMRMLKDAGLRTTDTEEDTELKAILQDGYPASSARVVAALARRCRELQSALVEAAEQLEEAHMSITGLSQNNGKVAELSQVRMQLQEEQQARSRLQNTVAKLRNIIVATTKAQDGDPSSDRYNPYIAAWYRKAHASQEFSEYPPKGFGLRNGVYLLDGPDAEVEFWDDLRSGAPEPVVIAKEDTQQYKDLLSMQQDMVSSAQRDFVDPLFSAAVPDTTFFQYRRDTPIMPVVSPHNMIRENMDTGYDRPQGPNSLQAHLPIGTQQGVPVQPMYSLLPLIQESQHMSQAPDYHPGFSPQPPTQQPAYSLPQQQPFQLTQPQPHHGYTPGYTPPTTPPEFDYLQHTPRATLSNHPKPVLTIQPLLRDQHPIPPQSVSPHVALQPTQVPPHPTPPQILDAPLSMAQPPQPPTTANWTPGYTPPGTPPNFSYYDTTPRAAVQGLNQHALTIQPLLRDQSRAPPTPPPPEPQPLQTLMTERTVAAPSPAIAPPATAPVPPQQPVAPLPTGVPLEKQQQQYPRLQTTPGYTPSRTPPDFEYSKETPQVPLSLPGQPRQQVRTALPLLRDVSTPQQVAQQQQRGIPTAGPMLHKQQLMLLQQQQAPPPPSYQSQPQQQSYLPPLPQQQLLPTHLQPVQQQQQQTQPQQLPSGVPLQQQYNSQAPGPQGSAFTPGYTPPVTPPNFNYNQHTPQVPVSKAGQPYIPHLTNVAMMADTTYPQGGQPVRAAVPTGPITAVPIRDQLYGIA</sequence>
<feature type="compositionally biased region" description="Polar residues" evidence="2">
    <location>
        <begin position="895"/>
        <end position="905"/>
    </location>
</feature>
<protein>
    <submittedName>
        <fullName evidence="3">Uncharacterized protein</fullName>
    </submittedName>
</protein>
<dbReference type="Proteomes" id="UP000232323">
    <property type="component" value="Unassembled WGS sequence"/>
</dbReference>
<name>A0A250WSN9_9CHLO</name>
<dbReference type="PROSITE" id="PS50096">
    <property type="entry name" value="IQ"/>
    <property type="match status" value="1"/>
</dbReference>
<evidence type="ECO:0000313" key="3">
    <source>
        <dbReference type="EMBL" id="GAX73672.1"/>
    </source>
</evidence>
<proteinExistence type="predicted"/>
<comment type="caution">
    <text evidence="3">The sequence shown here is derived from an EMBL/GenBank/DDBJ whole genome shotgun (WGS) entry which is preliminary data.</text>
</comment>
<evidence type="ECO:0000313" key="4">
    <source>
        <dbReference type="Proteomes" id="UP000232323"/>
    </source>
</evidence>
<reference evidence="3 4" key="1">
    <citation type="submission" date="2017-08" db="EMBL/GenBank/DDBJ databases">
        <title>Acidophilic green algal genome provides insights into adaptation to an acidic environment.</title>
        <authorList>
            <person name="Hirooka S."/>
            <person name="Hirose Y."/>
            <person name="Kanesaki Y."/>
            <person name="Higuchi S."/>
            <person name="Fujiwara T."/>
            <person name="Onuma R."/>
            <person name="Era A."/>
            <person name="Ohbayashi R."/>
            <person name="Uzuka A."/>
            <person name="Nozaki H."/>
            <person name="Yoshikawa H."/>
            <person name="Miyagishima S.Y."/>
        </authorList>
    </citation>
    <scope>NUCLEOTIDE SEQUENCE [LARGE SCALE GENOMIC DNA]</scope>
    <source>
        <strain evidence="3 4">NIES-2499</strain>
    </source>
</reference>
<dbReference type="CDD" id="cd23767">
    <property type="entry name" value="IQCD"/>
    <property type="match status" value="1"/>
</dbReference>
<evidence type="ECO:0000256" key="2">
    <source>
        <dbReference type="SAM" id="MobiDB-lite"/>
    </source>
</evidence>
<feature type="compositionally biased region" description="Pro residues" evidence="2">
    <location>
        <begin position="732"/>
        <end position="749"/>
    </location>
</feature>
<feature type="region of interest" description="Disordered" evidence="2">
    <location>
        <begin position="842"/>
        <end position="932"/>
    </location>
</feature>
<feature type="region of interest" description="Disordered" evidence="2">
    <location>
        <begin position="730"/>
        <end position="799"/>
    </location>
</feature>
<gene>
    <name evidence="3" type="ORF">CEUSTIGMA_g1123.t1</name>
</gene>
<evidence type="ECO:0000256" key="1">
    <source>
        <dbReference type="SAM" id="Coils"/>
    </source>
</evidence>
<feature type="compositionally biased region" description="Polar residues" evidence="2">
    <location>
        <begin position="15"/>
        <end position="42"/>
    </location>
</feature>
<dbReference type="STRING" id="1157962.A0A250WSN9"/>